<accession>A0A9D4SU79</accession>
<protein>
    <submittedName>
        <fullName evidence="2">Uncharacterized protein</fullName>
    </submittedName>
</protein>
<sequence length="103" mass="11125">MKYFVYVKYLTDNVKKVTTSDHVQNLKPRDVNDFAPGDTYSVYWDGDDSTKGGYYDADLLHMTGLAKCEKIKGGGKEGCHCRPGAVPQLPAPGGGGAKAPGRQ</sequence>
<dbReference type="Proteomes" id="UP000821837">
    <property type="component" value="Chromosome 5"/>
</dbReference>
<feature type="region of interest" description="Disordered" evidence="1">
    <location>
        <begin position="82"/>
        <end position="103"/>
    </location>
</feature>
<feature type="compositionally biased region" description="Gly residues" evidence="1">
    <location>
        <begin position="92"/>
        <end position="103"/>
    </location>
</feature>
<evidence type="ECO:0000313" key="3">
    <source>
        <dbReference type="Proteomes" id="UP000821837"/>
    </source>
</evidence>
<reference evidence="2" key="2">
    <citation type="submission" date="2021-09" db="EMBL/GenBank/DDBJ databases">
        <authorList>
            <person name="Jia N."/>
            <person name="Wang J."/>
            <person name="Shi W."/>
            <person name="Du L."/>
            <person name="Sun Y."/>
            <person name="Zhan W."/>
            <person name="Jiang J."/>
            <person name="Wang Q."/>
            <person name="Zhang B."/>
            <person name="Ji P."/>
            <person name="Sakyi L.B."/>
            <person name="Cui X."/>
            <person name="Yuan T."/>
            <person name="Jiang B."/>
            <person name="Yang W."/>
            <person name="Lam T.T.-Y."/>
            <person name="Chang Q."/>
            <person name="Ding S."/>
            <person name="Wang X."/>
            <person name="Zhu J."/>
            <person name="Ruan X."/>
            <person name="Zhao L."/>
            <person name="Wei J."/>
            <person name="Que T."/>
            <person name="Du C."/>
            <person name="Cheng J."/>
            <person name="Dai P."/>
            <person name="Han X."/>
            <person name="Huang E."/>
            <person name="Gao Y."/>
            <person name="Liu J."/>
            <person name="Shao H."/>
            <person name="Ye R."/>
            <person name="Li L."/>
            <person name="Wei W."/>
            <person name="Wang X."/>
            <person name="Wang C."/>
            <person name="Huo Q."/>
            <person name="Li W."/>
            <person name="Guo W."/>
            <person name="Chen H."/>
            <person name="Chen S."/>
            <person name="Zhou L."/>
            <person name="Zhou L."/>
            <person name="Ni X."/>
            <person name="Tian J."/>
            <person name="Zhou Y."/>
            <person name="Sheng Y."/>
            <person name="Liu T."/>
            <person name="Pan Y."/>
            <person name="Xia L."/>
            <person name="Li J."/>
            <person name="Zhao F."/>
            <person name="Cao W."/>
        </authorList>
    </citation>
    <scope>NUCLEOTIDE SEQUENCE</scope>
    <source>
        <strain evidence="2">Rsan-2018</strain>
        <tissue evidence="2">Larvae</tissue>
    </source>
</reference>
<dbReference type="EMBL" id="JABSTV010001251">
    <property type="protein sequence ID" value="KAH7951399.1"/>
    <property type="molecule type" value="Genomic_DNA"/>
</dbReference>
<comment type="caution">
    <text evidence="2">The sequence shown here is derived from an EMBL/GenBank/DDBJ whole genome shotgun (WGS) entry which is preliminary data.</text>
</comment>
<name>A0A9D4SU79_RHISA</name>
<evidence type="ECO:0000256" key="1">
    <source>
        <dbReference type="SAM" id="MobiDB-lite"/>
    </source>
</evidence>
<gene>
    <name evidence="2" type="ORF">HPB52_008694</name>
</gene>
<reference evidence="2" key="1">
    <citation type="journal article" date="2020" name="Cell">
        <title>Large-Scale Comparative Analyses of Tick Genomes Elucidate Their Genetic Diversity and Vector Capacities.</title>
        <authorList>
            <consortium name="Tick Genome and Microbiome Consortium (TIGMIC)"/>
            <person name="Jia N."/>
            <person name="Wang J."/>
            <person name="Shi W."/>
            <person name="Du L."/>
            <person name="Sun Y."/>
            <person name="Zhan W."/>
            <person name="Jiang J.F."/>
            <person name="Wang Q."/>
            <person name="Zhang B."/>
            <person name="Ji P."/>
            <person name="Bell-Sakyi L."/>
            <person name="Cui X.M."/>
            <person name="Yuan T.T."/>
            <person name="Jiang B.G."/>
            <person name="Yang W.F."/>
            <person name="Lam T.T."/>
            <person name="Chang Q.C."/>
            <person name="Ding S.J."/>
            <person name="Wang X.J."/>
            <person name="Zhu J.G."/>
            <person name="Ruan X.D."/>
            <person name="Zhao L."/>
            <person name="Wei J.T."/>
            <person name="Ye R.Z."/>
            <person name="Que T.C."/>
            <person name="Du C.H."/>
            <person name="Zhou Y.H."/>
            <person name="Cheng J.X."/>
            <person name="Dai P.F."/>
            <person name="Guo W.B."/>
            <person name="Han X.H."/>
            <person name="Huang E.J."/>
            <person name="Li L.F."/>
            <person name="Wei W."/>
            <person name="Gao Y.C."/>
            <person name="Liu J.Z."/>
            <person name="Shao H.Z."/>
            <person name="Wang X."/>
            <person name="Wang C.C."/>
            <person name="Yang T.C."/>
            <person name="Huo Q.B."/>
            <person name="Li W."/>
            <person name="Chen H.Y."/>
            <person name="Chen S.E."/>
            <person name="Zhou L.G."/>
            <person name="Ni X.B."/>
            <person name="Tian J.H."/>
            <person name="Sheng Y."/>
            <person name="Liu T."/>
            <person name="Pan Y.S."/>
            <person name="Xia L.Y."/>
            <person name="Li J."/>
            <person name="Zhao F."/>
            <person name="Cao W.C."/>
        </authorList>
    </citation>
    <scope>NUCLEOTIDE SEQUENCE</scope>
    <source>
        <strain evidence="2">Rsan-2018</strain>
    </source>
</reference>
<keyword evidence="3" id="KW-1185">Reference proteome</keyword>
<evidence type="ECO:0000313" key="2">
    <source>
        <dbReference type="EMBL" id="KAH7951399.1"/>
    </source>
</evidence>
<dbReference type="VEuPathDB" id="VectorBase:RSAN_042635"/>
<proteinExistence type="predicted"/>
<organism evidence="2 3">
    <name type="scientific">Rhipicephalus sanguineus</name>
    <name type="common">Brown dog tick</name>
    <name type="synonym">Ixodes sanguineus</name>
    <dbReference type="NCBI Taxonomy" id="34632"/>
    <lineage>
        <taxon>Eukaryota</taxon>
        <taxon>Metazoa</taxon>
        <taxon>Ecdysozoa</taxon>
        <taxon>Arthropoda</taxon>
        <taxon>Chelicerata</taxon>
        <taxon>Arachnida</taxon>
        <taxon>Acari</taxon>
        <taxon>Parasitiformes</taxon>
        <taxon>Ixodida</taxon>
        <taxon>Ixodoidea</taxon>
        <taxon>Ixodidae</taxon>
        <taxon>Rhipicephalinae</taxon>
        <taxon>Rhipicephalus</taxon>
        <taxon>Rhipicephalus</taxon>
    </lineage>
</organism>
<dbReference type="AlphaFoldDB" id="A0A9D4SU79"/>